<dbReference type="Proteomes" id="UP000242415">
    <property type="component" value="Unassembled WGS sequence"/>
</dbReference>
<evidence type="ECO:0000256" key="4">
    <source>
        <dbReference type="PROSITE-ProRule" id="PRU00335"/>
    </source>
</evidence>
<organism evidence="6 7">
    <name type="scientific">Micromonospora pattaloongensis</name>
    <dbReference type="NCBI Taxonomy" id="405436"/>
    <lineage>
        <taxon>Bacteria</taxon>
        <taxon>Bacillati</taxon>
        <taxon>Actinomycetota</taxon>
        <taxon>Actinomycetes</taxon>
        <taxon>Micromonosporales</taxon>
        <taxon>Micromonosporaceae</taxon>
        <taxon>Micromonospora</taxon>
    </lineage>
</organism>
<dbReference type="Pfam" id="PF00440">
    <property type="entry name" value="TetR_N"/>
    <property type="match status" value="1"/>
</dbReference>
<evidence type="ECO:0000313" key="7">
    <source>
        <dbReference type="Proteomes" id="UP000242415"/>
    </source>
</evidence>
<dbReference type="OrthoDB" id="8688418at2"/>
<dbReference type="InterPro" id="IPR050109">
    <property type="entry name" value="HTH-type_TetR-like_transc_reg"/>
</dbReference>
<evidence type="ECO:0000256" key="3">
    <source>
        <dbReference type="ARBA" id="ARBA00023163"/>
    </source>
</evidence>
<dbReference type="Pfam" id="PF17754">
    <property type="entry name" value="TetR_C_14"/>
    <property type="match status" value="1"/>
</dbReference>
<proteinExistence type="predicted"/>
<name>A0A1H3QS23_9ACTN</name>
<dbReference type="Gene3D" id="1.10.10.60">
    <property type="entry name" value="Homeodomain-like"/>
    <property type="match status" value="1"/>
</dbReference>
<dbReference type="AlphaFoldDB" id="A0A1H3QS23"/>
<accession>A0A1H3QS23</accession>
<keyword evidence="3" id="KW-0804">Transcription</keyword>
<dbReference type="Gene3D" id="1.10.357.10">
    <property type="entry name" value="Tetracycline Repressor, domain 2"/>
    <property type="match status" value="1"/>
</dbReference>
<dbReference type="EMBL" id="FNPH01000006">
    <property type="protein sequence ID" value="SDZ16130.1"/>
    <property type="molecule type" value="Genomic_DNA"/>
</dbReference>
<feature type="DNA-binding region" description="H-T-H motif" evidence="4">
    <location>
        <begin position="36"/>
        <end position="55"/>
    </location>
</feature>
<dbReference type="GO" id="GO:0000976">
    <property type="term" value="F:transcription cis-regulatory region binding"/>
    <property type="evidence" value="ECO:0007669"/>
    <property type="project" value="TreeGrafter"/>
</dbReference>
<reference evidence="7" key="1">
    <citation type="submission" date="2016-10" db="EMBL/GenBank/DDBJ databases">
        <authorList>
            <person name="Varghese N."/>
            <person name="Submissions S."/>
        </authorList>
    </citation>
    <scope>NUCLEOTIDE SEQUENCE [LARGE SCALE GENOMIC DNA]</scope>
    <source>
        <strain evidence="7">DSM 45245</strain>
    </source>
</reference>
<dbReference type="STRING" id="405436.SAMN05444365_10690"/>
<dbReference type="PROSITE" id="PS50977">
    <property type="entry name" value="HTH_TETR_2"/>
    <property type="match status" value="1"/>
</dbReference>
<dbReference type="SUPFAM" id="SSF46689">
    <property type="entry name" value="Homeodomain-like"/>
    <property type="match status" value="1"/>
</dbReference>
<evidence type="ECO:0000313" key="6">
    <source>
        <dbReference type="EMBL" id="SDZ16130.1"/>
    </source>
</evidence>
<dbReference type="InterPro" id="IPR041347">
    <property type="entry name" value="MftR_C"/>
</dbReference>
<gene>
    <name evidence="6" type="ORF">SAMN05444365_10690</name>
</gene>
<dbReference type="InterPro" id="IPR009057">
    <property type="entry name" value="Homeodomain-like_sf"/>
</dbReference>
<evidence type="ECO:0000259" key="5">
    <source>
        <dbReference type="PROSITE" id="PS50977"/>
    </source>
</evidence>
<dbReference type="PANTHER" id="PTHR30055">
    <property type="entry name" value="HTH-TYPE TRANSCRIPTIONAL REGULATOR RUTR"/>
    <property type="match status" value="1"/>
</dbReference>
<feature type="domain" description="HTH tetR-type" evidence="5">
    <location>
        <begin position="13"/>
        <end position="73"/>
    </location>
</feature>
<dbReference type="PANTHER" id="PTHR30055:SF238">
    <property type="entry name" value="MYCOFACTOCIN BIOSYNTHESIS TRANSCRIPTIONAL REGULATOR MFTR-RELATED"/>
    <property type="match status" value="1"/>
</dbReference>
<keyword evidence="2 4" id="KW-0238">DNA-binding</keyword>
<protein>
    <submittedName>
        <fullName evidence="6">Transcriptional regulator, TetR family</fullName>
    </submittedName>
</protein>
<keyword evidence="1" id="KW-0805">Transcription regulation</keyword>
<dbReference type="GO" id="GO:0003700">
    <property type="term" value="F:DNA-binding transcription factor activity"/>
    <property type="evidence" value="ECO:0007669"/>
    <property type="project" value="TreeGrafter"/>
</dbReference>
<dbReference type="RefSeq" id="WP_091558504.1">
    <property type="nucleotide sequence ID" value="NZ_FNPH01000006.1"/>
</dbReference>
<evidence type="ECO:0000256" key="1">
    <source>
        <dbReference type="ARBA" id="ARBA00023015"/>
    </source>
</evidence>
<evidence type="ECO:0000256" key="2">
    <source>
        <dbReference type="ARBA" id="ARBA00023125"/>
    </source>
</evidence>
<sequence>MTSEPGLRERKKAATRAALSHAAWTLLLEHGLDAVTPETIAEAADVSPRTFRNYFASREEAIVDALAQRYVTLADKIGARPAGETVWNSLEAVLCAEVPEVVGDRDKLAVLMRVMTESPALRAQLLLVTQHLSDVMARVIAARTGTDAERDLRPRLLADAVGTAIGTSVGFWARTGTDTPLSELIRDCLAQLRAGLPIGATAPAD</sequence>
<keyword evidence="7" id="KW-1185">Reference proteome</keyword>
<dbReference type="InterPro" id="IPR001647">
    <property type="entry name" value="HTH_TetR"/>
</dbReference>